<dbReference type="SUPFAM" id="SSF82784">
    <property type="entry name" value="OsmC-like"/>
    <property type="match status" value="1"/>
</dbReference>
<reference evidence="1 2" key="1">
    <citation type="submission" date="2017-02" db="EMBL/GenBank/DDBJ databases">
        <authorList>
            <person name="Peterson S.W."/>
        </authorList>
    </citation>
    <scope>NUCLEOTIDE SEQUENCE [LARGE SCALE GENOMIC DNA]</scope>
    <source>
        <strain evidence="1 2">DSM 21749</strain>
    </source>
</reference>
<dbReference type="STRING" id="1122188.SAMN02745674_01308"/>
<dbReference type="RefSeq" id="WP_078757900.1">
    <property type="nucleotide sequence ID" value="NZ_FUXP01000003.1"/>
</dbReference>
<dbReference type="AlphaFoldDB" id="A0A1T4PPA9"/>
<dbReference type="PANTHER" id="PTHR42830">
    <property type="entry name" value="OSMOTICALLY INDUCIBLE FAMILY PROTEIN"/>
    <property type="match status" value="1"/>
</dbReference>
<dbReference type="InterPro" id="IPR003718">
    <property type="entry name" value="OsmC/Ohr_fam"/>
</dbReference>
<dbReference type="InterPro" id="IPR052707">
    <property type="entry name" value="OsmC_Ohr_Peroxiredoxin"/>
</dbReference>
<dbReference type="InterPro" id="IPR036102">
    <property type="entry name" value="OsmC/Ohrsf"/>
</dbReference>
<dbReference type="InterPro" id="IPR015946">
    <property type="entry name" value="KH_dom-like_a/b"/>
</dbReference>
<protein>
    <submittedName>
        <fullName evidence="1">Organic hydroperoxide reductase OsmC/OhrA</fullName>
    </submittedName>
</protein>
<dbReference type="PANTHER" id="PTHR42830:SF2">
    <property type="entry name" value="OSMC_OHR FAMILY PROTEIN"/>
    <property type="match status" value="1"/>
</dbReference>
<dbReference type="Proteomes" id="UP000190061">
    <property type="component" value="Unassembled WGS sequence"/>
</dbReference>
<dbReference type="Gene3D" id="3.30.300.20">
    <property type="match status" value="1"/>
</dbReference>
<name>A0A1T4PPA9_9GAMM</name>
<proteinExistence type="predicted"/>
<gene>
    <name evidence="1" type="ORF">SAMN02745674_01308</name>
</gene>
<dbReference type="Pfam" id="PF02566">
    <property type="entry name" value="OsmC"/>
    <property type="match status" value="1"/>
</dbReference>
<sequence>MKSLPHQYNVTATGAPTGTVTLSHAGVPDLPTAPPVEFGGPGDNWSPEGLLTGAVADCFILTFRAVARAAKLEWSKLEVSVEGILDRQEGVTAFTAFNIRAEVTIAAEADSAQAESSLQRAERGCLVSNSLKATMHLETVVHQAG</sequence>
<accession>A0A1T4PPA9</accession>
<organism evidence="1 2">
    <name type="scientific">Lysobacter spongiicola DSM 21749</name>
    <dbReference type="NCBI Taxonomy" id="1122188"/>
    <lineage>
        <taxon>Bacteria</taxon>
        <taxon>Pseudomonadati</taxon>
        <taxon>Pseudomonadota</taxon>
        <taxon>Gammaproteobacteria</taxon>
        <taxon>Lysobacterales</taxon>
        <taxon>Lysobacteraceae</taxon>
        <taxon>Novilysobacter</taxon>
    </lineage>
</organism>
<dbReference type="OrthoDB" id="9795405at2"/>
<keyword evidence="2" id="KW-1185">Reference proteome</keyword>
<dbReference type="EMBL" id="FUXP01000003">
    <property type="protein sequence ID" value="SJZ93279.1"/>
    <property type="molecule type" value="Genomic_DNA"/>
</dbReference>
<evidence type="ECO:0000313" key="2">
    <source>
        <dbReference type="Proteomes" id="UP000190061"/>
    </source>
</evidence>
<evidence type="ECO:0000313" key="1">
    <source>
        <dbReference type="EMBL" id="SJZ93279.1"/>
    </source>
</evidence>